<keyword evidence="2" id="KW-1185">Reference proteome</keyword>
<proteinExistence type="predicted"/>
<evidence type="ECO:0000313" key="2">
    <source>
        <dbReference type="Proteomes" id="UP001281410"/>
    </source>
</evidence>
<gene>
    <name evidence="1" type="ORF">Dsin_000721</name>
</gene>
<sequence length="226" mass="25365">MEKGIDALYESSVAHIPQYEFRLVENSSSILQFNTQEQNLLPWYGQEYPPITLESEVLKFEFESTTNPDVLMQFNSTEVVNWNNISGIGSERMQMDDNLLPLPIHPEGNINEEAKMVIEPELPCFESVIKDWGFLNGFQQGTDQGERSCLESNAEDGFVASMVDEYLMNEKEWSYGEQNAALSGRMPGNYPNPEAPTTPGTFAPGLSHNEGTILVLESAMTDLQIL</sequence>
<reference evidence="1" key="1">
    <citation type="journal article" date="2023" name="Plant J.">
        <title>Genome sequences and population genomics provide insights into the demographic history, inbreeding, and mutation load of two 'living fossil' tree species of Dipteronia.</title>
        <authorList>
            <person name="Feng Y."/>
            <person name="Comes H.P."/>
            <person name="Chen J."/>
            <person name="Zhu S."/>
            <person name="Lu R."/>
            <person name="Zhang X."/>
            <person name="Li P."/>
            <person name="Qiu J."/>
            <person name="Olsen K.M."/>
            <person name="Qiu Y."/>
        </authorList>
    </citation>
    <scope>NUCLEOTIDE SEQUENCE</scope>
    <source>
        <strain evidence="1">NBL</strain>
    </source>
</reference>
<evidence type="ECO:0000313" key="1">
    <source>
        <dbReference type="EMBL" id="KAK3228840.1"/>
    </source>
</evidence>
<organism evidence="1 2">
    <name type="scientific">Dipteronia sinensis</name>
    <dbReference type="NCBI Taxonomy" id="43782"/>
    <lineage>
        <taxon>Eukaryota</taxon>
        <taxon>Viridiplantae</taxon>
        <taxon>Streptophyta</taxon>
        <taxon>Embryophyta</taxon>
        <taxon>Tracheophyta</taxon>
        <taxon>Spermatophyta</taxon>
        <taxon>Magnoliopsida</taxon>
        <taxon>eudicotyledons</taxon>
        <taxon>Gunneridae</taxon>
        <taxon>Pentapetalae</taxon>
        <taxon>rosids</taxon>
        <taxon>malvids</taxon>
        <taxon>Sapindales</taxon>
        <taxon>Sapindaceae</taxon>
        <taxon>Hippocastanoideae</taxon>
        <taxon>Acereae</taxon>
        <taxon>Dipteronia</taxon>
    </lineage>
</organism>
<dbReference type="AlphaFoldDB" id="A0AAE0B3V4"/>
<name>A0AAE0B3V4_9ROSI</name>
<dbReference type="EMBL" id="JANJYJ010000001">
    <property type="protein sequence ID" value="KAK3228840.1"/>
    <property type="molecule type" value="Genomic_DNA"/>
</dbReference>
<comment type="caution">
    <text evidence="1">The sequence shown here is derived from an EMBL/GenBank/DDBJ whole genome shotgun (WGS) entry which is preliminary data.</text>
</comment>
<protein>
    <submittedName>
        <fullName evidence="1">Uncharacterized protein</fullName>
    </submittedName>
</protein>
<accession>A0AAE0B3V4</accession>
<dbReference type="Proteomes" id="UP001281410">
    <property type="component" value="Unassembled WGS sequence"/>
</dbReference>